<reference evidence="2 3" key="1">
    <citation type="submission" date="2016-10" db="EMBL/GenBank/DDBJ databases">
        <authorList>
            <person name="de Groot N.N."/>
        </authorList>
    </citation>
    <scope>NUCLEOTIDE SEQUENCE [LARGE SCALE GENOMIC DNA]</scope>
    <source>
        <strain evidence="2 3">CGMCC 4.2022</strain>
    </source>
</reference>
<keyword evidence="3" id="KW-1185">Reference proteome</keyword>
<evidence type="ECO:0000313" key="3">
    <source>
        <dbReference type="Proteomes" id="UP000199341"/>
    </source>
</evidence>
<dbReference type="STRING" id="310781.SAMN05216259_11378"/>
<dbReference type="EMBL" id="FNIE01000013">
    <property type="protein sequence ID" value="SDO83377.1"/>
    <property type="molecule type" value="Genomic_DNA"/>
</dbReference>
<sequence length="79" mass="8354">MVQQFDNGMPAGAIDGVQWIKSGRSNQSGNCVEVAQLPSGDIAVRNSRHPEGPALVYTRAEITAFVEGAKDGDFDAFTG</sequence>
<dbReference type="InterPro" id="IPR007278">
    <property type="entry name" value="DUF397"/>
</dbReference>
<proteinExistence type="predicted"/>
<feature type="domain" description="DUF397" evidence="1">
    <location>
        <begin position="18"/>
        <end position="70"/>
    </location>
</feature>
<evidence type="ECO:0000313" key="2">
    <source>
        <dbReference type="EMBL" id="SDO83377.1"/>
    </source>
</evidence>
<protein>
    <recommendedName>
        <fullName evidence="1">DUF397 domain-containing protein</fullName>
    </recommendedName>
</protein>
<organism evidence="2 3">
    <name type="scientific">Actinacidiphila guanduensis</name>
    <dbReference type="NCBI Taxonomy" id="310781"/>
    <lineage>
        <taxon>Bacteria</taxon>
        <taxon>Bacillati</taxon>
        <taxon>Actinomycetota</taxon>
        <taxon>Actinomycetes</taxon>
        <taxon>Kitasatosporales</taxon>
        <taxon>Streptomycetaceae</taxon>
        <taxon>Actinacidiphila</taxon>
    </lineage>
</organism>
<dbReference type="Pfam" id="PF04149">
    <property type="entry name" value="DUF397"/>
    <property type="match status" value="1"/>
</dbReference>
<gene>
    <name evidence="2" type="ORF">SAMN05216259_11378</name>
</gene>
<dbReference type="AlphaFoldDB" id="A0A1H0MSL8"/>
<evidence type="ECO:0000259" key="1">
    <source>
        <dbReference type="Pfam" id="PF04149"/>
    </source>
</evidence>
<accession>A0A1H0MSL8</accession>
<name>A0A1H0MSL8_9ACTN</name>
<dbReference type="Proteomes" id="UP000199341">
    <property type="component" value="Unassembled WGS sequence"/>
</dbReference>